<gene>
    <name evidence="8" type="ORF">Dlo016002</name>
</gene>
<evidence type="ECO:0000256" key="4">
    <source>
        <dbReference type="ARBA" id="ARBA00023306"/>
    </source>
</evidence>
<dbReference type="SMART" id="SM00385">
    <property type="entry name" value="CYCLIN"/>
    <property type="match status" value="1"/>
</dbReference>
<dbReference type="CDD" id="cd20544">
    <property type="entry name" value="CYCLIN_AtCycD-like_rpt2"/>
    <property type="match status" value="1"/>
</dbReference>
<feature type="domain" description="Cyclin C-terminal" evidence="7">
    <location>
        <begin position="197"/>
        <end position="324"/>
    </location>
</feature>
<evidence type="ECO:0000256" key="5">
    <source>
        <dbReference type="RuleBase" id="RU000383"/>
    </source>
</evidence>
<dbReference type="AlphaFoldDB" id="A0A8G0QZL4"/>
<feature type="domain" description="Cyclin-like" evidence="6">
    <location>
        <begin position="102"/>
        <end position="188"/>
    </location>
</feature>
<protein>
    <submittedName>
        <fullName evidence="8">Cyclin D5-2</fullName>
    </submittedName>
</protein>
<dbReference type="Pfam" id="PF00134">
    <property type="entry name" value="Cyclin_N"/>
    <property type="match status" value="1"/>
</dbReference>
<accession>A0A8G0QZL4</accession>
<dbReference type="SUPFAM" id="SSF47954">
    <property type="entry name" value="Cyclin-like"/>
    <property type="match status" value="2"/>
</dbReference>
<keyword evidence="2" id="KW-0132">Cell division</keyword>
<dbReference type="CDD" id="cd20543">
    <property type="entry name" value="CYCLIN_AtCycD-like_rpt1"/>
    <property type="match status" value="1"/>
</dbReference>
<sequence length="347" mass="39048">MYKLETSREERKMKEGFDGSFSLSSLMCKEDGVCLNEKMEDGSFCVDCNNPCCCVLENVDEEHIEMLVGRERSFGSKGCVFSDDCSAENQSWLKCARLDAIEWIFNTRAFFGLQIQTAYLSVDYFDQFLSKRSIEDGKLWAVRLLSVACLSLAAKMEECKVPALSEFQVEDYDFENKVILRMELLVLDALGWKMGSITPFAFLHYFISKLCGECRPKELVSKAVEFVMTATKEINLMDHRPSIIAAAAVLAASDGHLTRKSMELKLNMIPSWGSLAIEHIYYCYNLMQGIEIEKINTPIVMVSPNLSSTCSIDVLGNSSFTSGASTKRRLTYSDSAQNCPSKKMCRP</sequence>
<keyword evidence="3 5" id="KW-0195">Cyclin</keyword>
<evidence type="ECO:0000256" key="2">
    <source>
        <dbReference type="ARBA" id="ARBA00022618"/>
    </source>
</evidence>
<dbReference type="GO" id="GO:0051301">
    <property type="term" value="P:cell division"/>
    <property type="evidence" value="ECO:0007669"/>
    <property type="project" value="UniProtKB-KW"/>
</dbReference>
<dbReference type="FunFam" id="1.10.472.10:FF:000219">
    <property type="entry name" value="Cyclin-D5-1"/>
    <property type="match status" value="1"/>
</dbReference>
<dbReference type="InterPro" id="IPR004367">
    <property type="entry name" value="Cyclin_C-dom"/>
</dbReference>
<dbReference type="InterPro" id="IPR013763">
    <property type="entry name" value="Cyclin-like_dom"/>
</dbReference>
<evidence type="ECO:0000259" key="7">
    <source>
        <dbReference type="SMART" id="SM01332"/>
    </source>
</evidence>
<proteinExistence type="evidence at transcript level"/>
<dbReference type="Gene3D" id="1.10.472.10">
    <property type="entry name" value="Cyclin-like"/>
    <property type="match status" value="2"/>
</dbReference>
<name>A0A8G0QZL4_9ROSI</name>
<evidence type="ECO:0000256" key="1">
    <source>
        <dbReference type="ARBA" id="ARBA00009065"/>
    </source>
</evidence>
<organism evidence="8">
    <name type="scientific">Dimocarpus longan</name>
    <dbReference type="NCBI Taxonomy" id="128017"/>
    <lineage>
        <taxon>Eukaryota</taxon>
        <taxon>Viridiplantae</taxon>
        <taxon>Streptophyta</taxon>
        <taxon>Embryophyta</taxon>
        <taxon>Tracheophyta</taxon>
        <taxon>Spermatophyta</taxon>
        <taxon>Magnoliopsida</taxon>
        <taxon>eudicotyledons</taxon>
        <taxon>Gunneridae</taxon>
        <taxon>Pentapetalae</taxon>
        <taxon>rosids</taxon>
        <taxon>malvids</taxon>
        <taxon>Sapindales</taxon>
        <taxon>Sapindaceae</taxon>
        <taxon>Dimocarpus</taxon>
    </lineage>
</organism>
<dbReference type="InterPro" id="IPR039361">
    <property type="entry name" value="Cyclin"/>
</dbReference>
<evidence type="ECO:0000256" key="3">
    <source>
        <dbReference type="ARBA" id="ARBA00023127"/>
    </source>
</evidence>
<dbReference type="EMBL" id="MZ198073">
    <property type="protein sequence ID" value="QYW07130.1"/>
    <property type="molecule type" value="mRNA"/>
</dbReference>
<dbReference type="InterPro" id="IPR036915">
    <property type="entry name" value="Cyclin-like_sf"/>
</dbReference>
<evidence type="ECO:0000259" key="6">
    <source>
        <dbReference type="SMART" id="SM00385"/>
    </source>
</evidence>
<comment type="similarity">
    <text evidence="1">Belongs to the cyclin family. Cyclin D subfamily.</text>
</comment>
<reference evidence="8" key="1">
    <citation type="submission" date="2021-05" db="EMBL/GenBank/DDBJ databases">
        <title>Genome-wide identification, expression and functional analysis of core cell cycle genes (CCC) and gene families during early somatic embryogenesis in Dimocarpus longan Lour.</title>
        <authorList>
            <person name="Zhao P."/>
            <person name="Zhang C."/>
            <person name="Lai Z."/>
            <person name="Lin Y."/>
        </authorList>
    </citation>
    <scope>NUCLEOTIDE SEQUENCE</scope>
    <source>
        <tissue evidence="8">Embryonic callus</tissue>
    </source>
</reference>
<dbReference type="InterPro" id="IPR006671">
    <property type="entry name" value="Cyclin_N"/>
</dbReference>
<dbReference type="FunFam" id="1.10.472.10:FF:000069">
    <property type="entry name" value="Cyclin-D5-1"/>
    <property type="match status" value="1"/>
</dbReference>
<evidence type="ECO:0000313" key="8">
    <source>
        <dbReference type="EMBL" id="QYW07130.1"/>
    </source>
</evidence>
<dbReference type="PANTHER" id="PTHR10177">
    <property type="entry name" value="CYCLINS"/>
    <property type="match status" value="1"/>
</dbReference>
<dbReference type="Pfam" id="PF02984">
    <property type="entry name" value="Cyclin_C"/>
    <property type="match status" value="1"/>
</dbReference>
<keyword evidence="4" id="KW-0131">Cell cycle</keyword>
<dbReference type="SMART" id="SM01332">
    <property type="entry name" value="Cyclin_C"/>
    <property type="match status" value="1"/>
</dbReference>